<organism evidence="1 2">
    <name type="scientific">Acaulospora colombiana</name>
    <dbReference type="NCBI Taxonomy" id="27376"/>
    <lineage>
        <taxon>Eukaryota</taxon>
        <taxon>Fungi</taxon>
        <taxon>Fungi incertae sedis</taxon>
        <taxon>Mucoromycota</taxon>
        <taxon>Glomeromycotina</taxon>
        <taxon>Glomeromycetes</taxon>
        <taxon>Diversisporales</taxon>
        <taxon>Acaulosporaceae</taxon>
        <taxon>Acaulospora</taxon>
    </lineage>
</organism>
<dbReference type="Proteomes" id="UP000789525">
    <property type="component" value="Unassembled WGS sequence"/>
</dbReference>
<gene>
    <name evidence="1" type="ORF">ACOLOM_LOCUS10062</name>
</gene>
<protein>
    <submittedName>
        <fullName evidence="1">15626_t:CDS:1</fullName>
    </submittedName>
</protein>
<accession>A0ACA9P8C0</accession>
<keyword evidence="2" id="KW-1185">Reference proteome</keyword>
<evidence type="ECO:0000313" key="1">
    <source>
        <dbReference type="EMBL" id="CAG8696826.1"/>
    </source>
</evidence>
<reference evidence="1" key="1">
    <citation type="submission" date="2021-06" db="EMBL/GenBank/DDBJ databases">
        <authorList>
            <person name="Kallberg Y."/>
            <person name="Tangrot J."/>
            <person name="Rosling A."/>
        </authorList>
    </citation>
    <scope>NUCLEOTIDE SEQUENCE</scope>
    <source>
        <strain evidence="1">CL356</strain>
    </source>
</reference>
<proteinExistence type="predicted"/>
<sequence length="255" mass="28937">MQSNPMDEFCDCMDEWSRGEGESRRHAFDLGQMLLKANPSSRGPDGSARGIFIIGDQSSSKSTTVNSIIRQVALQMGNNTVTKIRTWIEHRYDPKLQDAKYELLVEHDTAEDVEVRVRDGTLQELTREFTKLNKDRMDDRKDAKIVIHSNIPSFAIDCCDNPGLTPTNAETQRVTDNITRRTLDTVLNRQRSQNDSVVVLCISALVFENASWPRHMDLIEEINGDNLIVLITRMDQLNVGGIAQEIKADENFRKT</sequence>
<feature type="non-terminal residue" evidence="1">
    <location>
        <position position="255"/>
    </location>
</feature>
<name>A0ACA9P8C0_9GLOM</name>
<dbReference type="EMBL" id="CAJVPT010031195">
    <property type="protein sequence ID" value="CAG8696826.1"/>
    <property type="molecule type" value="Genomic_DNA"/>
</dbReference>
<comment type="caution">
    <text evidence="1">The sequence shown here is derived from an EMBL/GenBank/DDBJ whole genome shotgun (WGS) entry which is preliminary data.</text>
</comment>
<evidence type="ECO:0000313" key="2">
    <source>
        <dbReference type="Proteomes" id="UP000789525"/>
    </source>
</evidence>